<keyword evidence="1" id="KW-0472">Membrane</keyword>
<dbReference type="Proteomes" id="UP000002457">
    <property type="component" value="Chromosome"/>
</dbReference>
<feature type="transmembrane region" description="Helical" evidence="1">
    <location>
        <begin position="133"/>
        <end position="150"/>
    </location>
</feature>
<feature type="transmembrane region" description="Helical" evidence="1">
    <location>
        <begin position="489"/>
        <end position="507"/>
    </location>
</feature>
<dbReference type="HOGENOM" id="CLU_008305_0_0_2"/>
<evidence type="ECO:0000313" key="3">
    <source>
        <dbReference type="Proteomes" id="UP000002457"/>
    </source>
</evidence>
<reference evidence="2 3" key="1">
    <citation type="journal article" date="2015" name="Genome Announc.">
        <title>Complete Genome Sequence of Methanosphaerula palustris E1-9CT, a Hydrogenotrophic Methanogen Isolated from a Minerotrophic Fen Peatland.</title>
        <authorList>
            <person name="Cadillo-Quiroz H."/>
            <person name="Browne P."/>
            <person name="Kyrpides N."/>
            <person name="Woyke T."/>
            <person name="Goodwin L."/>
            <person name="Detter C."/>
            <person name="Yavitt J.B."/>
            <person name="Zinder S.H."/>
        </authorList>
    </citation>
    <scope>NUCLEOTIDE SEQUENCE [LARGE SCALE GENOMIC DNA]</scope>
    <source>
        <strain evidence="3">ATCC BAA-1556 / DSM 19958 / E1-9c</strain>
    </source>
</reference>
<dbReference type="InterPro" id="IPR018580">
    <property type="entry name" value="Uncharacterised_YfhO"/>
</dbReference>
<dbReference type="EMBL" id="CP001338">
    <property type="protein sequence ID" value="ACL17474.1"/>
    <property type="molecule type" value="Genomic_DNA"/>
</dbReference>
<organism evidence="2 3">
    <name type="scientific">Methanosphaerula palustris (strain ATCC BAA-1556 / DSM 19958 / E1-9c)</name>
    <dbReference type="NCBI Taxonomy" id="521011"/>
    <lineage>
        <taxon>Archaea</taxon>
        <taxon>Methanobacteriati</taxon>
        <taxon>Methanobacteriota</taxon>
        <taxon>Stenosarchaea group</taxon>
        <taxon>Methanomicrobia</taxon>
        <taxon>Methanomicrobiales</taxon>
        <taxon>Methanoregulaceae</taxon>
        <taxon>Methanosphaerula</taxon>
    </lineage>
</organism>
<dbReference type="Pfam" id="PF09586">
    <property type="entry name" value="YfhO"/>
    <property type="match status" value="2"/>
</dbReference>
<proteinExistence type="predicted"/>
<feature type="transmembrane region" description="Helical" evidence="1">
    <location>
        <begin position="335"/>
        <end position="359"/>
    </location>
</feature>
<feature type="transmembrane region" description="Helical" evidence="1">
    <location>
        <begin position="412"/>
        <end position="434"/>
    </location>
</feature>
<feature type="transmembrane region" description="Helical" evidence="1">
    <location>
        <begin position="371"/>
        <end position="391"/>
    </location>
</feature>
<keyword evidence="1" id="KW-0812">Transmembrane</keyword>
<name>B8GDX3_METPE</name>
<feature type="transmembrane region" description="Helical" evidence="1">
    <location>
        <begin position="233"/>
        <end position="255"/>
    </location>
</feature>
<dbReference type="AlphaFoldDB" id="B8GDX3"/>
<dbReference type="PANTHER" id="PTHR38454:SF1">
    <property type="entry name" value="INTEGRAL MEMBRANE PROTEIN"/>
    <property type="match status" value="1"/>
</dbReference>
<feature type="transmembrane region" description="Helical" evidence="1">
    <location>
        <begin position="12"/>
        <end position="34"/>
    </location>
</feature>
<dbReference type="eggNOG" id="arCOG07110">
    <property type="taxonomic scope" value="Archaea"/>
</dbReference>
<sequence length="728" mass="84053">MFHPKKFPIVRIILQYKEFIFLLGLSLVFFYKIFLHSDQIIFPAKDVIAQYSFWRSFFATNILNGSGLPLWNPYVFSGTPFIGNPLSSMFYPISWFFVCFNPDTLFGYLFLLDIFLIGAFTYIYGRTINLDKYSALISAVIFMFCGAITPRIFAGHLANLDAIVWFPLALIFIEQTFKRSRIVYSFLAGIALGLMFLTGNIQFALYGAFTALLYLVIRTIVIDDLPTTRQKITHIVVVVFLSICICGLISAVQLLPTWEFSHLSSRGEGVSYDFSTEISLPVQNIFTLFVPDLYGPPTTTQNYWEFSFYIGILPLILIIIGLMSHRTKYTGIFSFFAIFSLLFSAGRFFPIYSLFFQFIPGFSMFQIPSTLLFVFSFSLSILAGLGCDFIINKSHGFHSRYYDLTKNILMNTALFSMMIGIFVMIIISTFYILYKKVGGILYVWNMLHITDIGTIYLIVDFLVFIFFFYVSVLVIYNKDAFKDPRLFKIILTTIIVADLFLFGARFIDTKDPNEVFKNPDFISIFKSEGDSYFRIYDETGIIDQNIALRNKLYLVNGYDPTYLKRYQQYYLRSQSGDINTTYSWKQENGIEDLDILRSLNVRYIITSQPLNLTGIEIIQNKSPFIYRLNYTYPRAFLVPVSEFNSTKPDRLIPAHIIDYSPNRITIHTNSSEDVYLVTSEIYYPGWSAEDEASKIEIEKYQGIFRSVRLSPGEHNISFSYFPKILTFA</sequence>
<evidence type="ECO:0000313" key="2">
    <source>
        <dbReference type="EMBL" id="ACL17474.1"/>
    </source>
</evidence>
<feature type="transmembrane region" description="Helical" evidence="1">
    <location>
        <begin position="203"/>
        <end position="221"/>
    </location>
</feature>
<protein>
    <recommendedName>
        <fullName evidence="4">Membrane protein 6-pyruvoyl-tetrahydropterin synthase-related domain-containing protein</fullName>
    </recommendedName>
</protein>
<feature type="transmembrane region" description="Helical" evidence="1">
    <location>
        <begin position="105"/>
        <end position="124"/>
    </location>
</feature>
<dbReference type="PANTHER" id="PTHR38454">
    <property type="entry name" value="INTEGRAL MEMBRANE PROTEIN-RELATED"/>
    <property type="match status" value="1"/>
</dbReference>
<keyword evidence="3" id="KW-1185">Reference proteome</keyword>
<feature type="transmembrane region" description="Helical" evidence="1">
    <location>
        <begin position="306"/>
        <end position="323"/>
    </location>
</feature>
<feature type="transmembrane region" description="Helical" evidence="1">
    <location>
        <begin position="180"/>
        <end position="197"/>
    </location>
</feature>
<dbReference type="GeneID" id="7270261"/>
<keyword evidence="1" id="KW-1133">Transmembrane helix</keyword>
<evidence type="ECO:0000256" key="1">
    <source>
        <dbReference type="SAM" id="Phobius"/>
    </source>
</evidence>
<evidence type="ECO:0008006" key="4">
    <source>
        <dbReference type="Google" id="ProtNLM"/>
    </source>
</evidence>
<dbReference type="KEGG" id="mpl:Mpal_2176"/>
<accession>B8GDX3</accession>
<dbReference type="RefSeq" id="WP_012618793.1">
    <property type="nucleotide sequence ID" value="NC_011832.1"/>
</dbReference>
<gene>
    <name evidence="2" type="ordered locus">Mpal_2176</name>
</gene>
<feature type="transmembrane region" description="Helical" evidence="1">
    <location>
        <begin position="454"/>
        <end position="477"/>
    </location>
</feature>